<dbReference type="GO" id="GO:0048870">
    <property type="term" value="P:cell motility"/>
    <property type="evidence" value="ECO:0007669"/>
    <property type="project" value="TreeGrafter"/>
</dbReference>
<proteinExistence type="predicted"/>
<dbReference type="EMBL" id="CAJVCH010525239">
    <property type="protein sequence ID" value="CAG7822074.1"/>
    <property type="molecule type" value="Genomic_DNA"/>
</dbReference>
<dbReference type="PROSITE" id="PS51335">
    <property type="entry name" value="ELMO"/>
    <property type="match status" value="1"/>
</dbReference>
<reference evidence="2" key="1">
    <citation type="submission" date="2021-06" db="EMBL/GenBank/DDBJ databases">
        <authorList>
            <person name="Hodson N. C."/>
            <person name="Mongue J. A."/>
            <person name="Jaron S. K."/>
        </authorList>
    </citation>
    <scope>NUCLEOTIDE SEQUENCE</scope>
</reference>
<feature type="non-terminal residue" evidence="2">
    <location>
        <position position="767"/>
    </location>
</feature>
<sequence>MENCIRELKVNRGRSPAPKSTVEVVRFDQGIKEQNVTNSLKFGISSPLRDGGKGELVFLGPDEPLAHAIVQVCQTWGFSDPSIFALRFNDPPGHYVTEETKKDLSGKLVTLSHSPVKVCQEIREKFKFPSTVELGLKDLSEKASDPTFADVFVTTDGGVSELNDLMEKEKLSEKAFAYLLQAWLDISIHSNHLTWESIPSSIISKIAGYINNPKGPQQDRLALRAGLQVLENAVISGTAYGLVIREIPLTNLIMLLHNNDPGVQQNVLSLINALLSKADPVKRKHMASSLSSRTFKDKIFDHVIKKPSEPRPAETNHQLYLLQSLILNTLDERRTTPVDPQDEVSMSKISDLRRIAFDSDGDVFSFGNNREINGGGKKEKPNCSRDYRRLGFQNDINPTQDFRQTPPGILALDCMYYLANYHVELYNKIVLETACRGAGDDCPFARSSIALTSVLCEILCIGETPKEQDGTFYTFFFQHENPFEELFSICATLVIKTWKEMRATVEDFDKVMDVVKEQIKRVLATTPESVEGFQRGLNAFNYNEITNLRDQERLNRDVGELQAKPIQELKKKLEPEMLELIKRNRINYLITGARFSKYSAKAAVLTRVKEKFWFCRLSPNGKILHYGDCEEKAIPTPEELSSKVNIVDLLDLLTGKDCPNMKDRKKSNFSLAFSLVKERDPPESIDFIAADEKTFDLWTDGINALLGKPMVSKEAKADLDILINMELKLRLLDIEGIREITQEPPPVPELPSNFDFIRISAAVVNSW</sequence>
<dbReference type="InterPro" id="IPR024574">
    <property type="entry name" value="ELMO_ARM"/>
</dbReference>
<dbReference type="GO" id="GO:0005886">
    <property type="term" value="C:plasma membrane"/>
    <property type="evidence" value="ECO:0007669"/>
    <property type="project" value="TreeGrafter"/>
</dbReference>
<keyword evidence="3" id="KW-1185">Reference proteome</keyword>
<evidence type="ECO:0000313" key="2">
    <source>
        <dbReference type="EMBL" id="CAG7822074.1"/>
    </source>
</evidence>
<dbReference type="PANTHER" id="PTHR12771">
    <property type="entry name" value="ENGULFMENT AND CELL MOTILITY"/>
    <property type="match status" value="1"/>
</dbReference>
<feature type="domain" description="ELMO" evidence="1">
    <location>
        <begin position="344"/>
        <end position="523"/>
    </location>
</feature>
<dbReference type="AlphaFoldDB" id="A0A8J2PHN5"/>
<dbReference type="Pfam" id="PF04727">
    <property type="entry name" value="ELMO_CED12"/>
    <property type="match status" value="1"/>
</dbReference>
<dbReference type="Proteomes" id="UP000708208">
    <property type="component" value="Unassembled WGS sequence"/>
</dbReference>
<gene>
    <name evidence="2" type="ORF">AFUS01_LOCUS32365</name>
</gene>
<dbReference type="InterPro" id="IPR050868">
    <property type="entry name" value="ELMO_domain-containing"/>
</dbReference>
<name>A0A8J2PHN5_9HEXA</name>
<dbReference type="GO" id="GO:0007015">
    <property type="term" value="P:actin filament organization"/>
    <property type="evidence" value="ECO:0007669"/>
    <property type="project" value="TreeGrafter"/>
</dbReference>
<comment type="caution">
    <text evidence="2">The sequence shown here is derived from an EMBL/GenBank/DDBJ whole genome shotgun (WGS) entry which is preliminary data.</text>
</comment>
<protein>
    <recommendedName>
        <fullName evidence="1">ELMO domain-containing protein</fullName>
    </recommendedName>
</protein>
<dbReference type="Pfam" id="PF11841">
    <property type="entry name" value="ELMO_ARM"/>
    <property type="match status" value="1"/>
</dbReference>
<evidence type="ECO:0000313" key="3">
    <source>
        <dbReference type="Proteomes" id="UP000708208"/>
    </source>
</evidence>
<accession>A0A8J2PHN5</accession>
<dbReference type="InterPro" id="IPR006816">
    <property type="entry name" value="ELMO_dom"/>
</dbReference>
<dbReference type="OrthoDB" id="28413at2759"/>
<dbReference type="PANTHER" id="PTHR12771:SF56">
    <property type="entry name" value="CED-12"/>
    <property type="match status" value="1"/>
</dbReference>
<evidence type="ECO:0000259" key="1">
    <source>
        <dbReference type="PROSITE" id="PS51335"/>
    </source>
</evidence>
<organism evidence="2 3">
    <name type="scientific">Allacma fusca</name>
    <dbReference type="NCBI Taxonomy" id="39272"/>
    <lineage>
        <taxon>Eukaryota</taxon>
        <taxon>Metazoa</taxon>
        <taxon>Ecdysozoa</taxon>
        <taxon>Arthropoda</taxon>
        <taxon>Hexapoda</taxon>
        <taxon>Collembola</taxon>
        <taxon>Symphypleona</taxon>
        <taxon>Sminthuridae</taxon>
        <taxon>Allacma</taxon>
    </lineage>
</organism>
<dbReference type="Pfam" id="PF16457">
    <property type="entry name" value="PH_12"/>
    <property type="match status" value="1"/>
</dbReference>
<dbReference type="InterPro" id="IPR001849">
    <property type="entry name" value="PH_domain"/>
</dbReference>